<evidence type="ECO:0000313" key="4">
    <source>
        <dbReference type="Proteomes" id="UP000273143"/>
    </source>
</evidence>
<protein>
    <recommendedName>
        <fullName evidence="2">Scaffold protein FimL second domain-containing protein</fullName>
    </recommendedName>
</protein>
<organism evidence="3 4">
    <name type="scientific">Entomomonas moraniae</name>
    <dbReference type="NCBI Taxonomy" id="2213226"/>
    <lineage>
        <taxon>Bacteria</taxon>
        <taxon>Pseudomonadati</taxon>
        <taxon>Pseudomonadota</taxon>
        <taxon>Gammaproteobacteria</taxon>
        <taxon>Pseudomonadales</taxon>
        <taxon>Pseudomonadaceae</taxon>
        <taxon>Entomomonas</taxon>
    </lineage>
</organism>
<keyword evidence="4" id="KW-1185">Reference proteome</keyword>
<sequence>MNNIATPTLTAPKQMKTIITLFNLVKSELFITLDHAERCLEMFISERQSNASLQQFTQALQQIRGSLALIEIKGAMLLTDLMLERTADIAEDIEKNSDDLLSLLSTSIFKLRRYLENIENYPDLLSQLLIPTINDLRATKKLPPLPISFFADIKLSYPPLAVPIPKAVDNEAFGRLRQMYQIGLLGLIKEENKEASLRMMSRAVDRLQTVINQEQGVRLCIIAAAAIEAFNDSNMTPYPLRKRVFRQIDQQLRDIQIDHTPCNETLLKDLLYLVLLDNVLGTKALTVFADYNLLPLSYDNRALETEIANLIGPGQDAICSFTAAITEELRQTQQTIDNFTTEEADHTVLIDPLLTNLKKLLKTLSLVNLHKAEVMLKEQIGILEQNKNKESLSPTVLDNLADVILHVESIVLQYETNASCSPTIQIVPNNTTQPTANLYLKQGRELAVKETLSSISTAQLNITAYVESKGDKQFLENMPQILDEVYGCLLFLNQPRAAQIVRQCSLYISQDMLIQEVLQDTRQLDNLADILASLEFFIETGMPQTNNTENEVLDLAEESLASLNAPHFEAPIAPSTTAKAITQPYPASYQTEKDNLLSSPEEIPLTKKDKPLFFEEEPSSTNVNEALSFEKKPLSIKTESPLSMQSPESIEMEAPLFQEEPANETTPSSADNNALDFKLDSLSSFSMPSPDDISKAKKEEEQKQLQALKAKSVFALEPLDDKQSSAEDGEQQTAEKTPKKDDDSDITFTRPEKWTLS</sequence>
<feature type="compositionally biased region" description="Basic and acidic residues" evidence="1">
    <location>
        <begin position="692"/>
        <end position="703"/>
    </location>
</feature>
<dbReference type="Pfam" id="PF26379">
    <property type="entry name" value="FimL_2nd"/>
    <property type="match status" value="1"/>
</dbReference>
<accession>A0A3S9XED3</accession>
<dbReference type="KEGG" id="emo:DM558_07360"/>
<dbReference type="InterPro" id="IPR058661">
    <property type="entry name" value="FimL_2nd"/>
</dbReference>
<dbReference type="AlphaFoldDB" id="A0A3S9XED3"/>
<evidence type="ECO:0000259" key="2">
    <source>
        <dbReference type="Pfam" id="PF26379"/>
    </source>
</evidence>
<dbReference type="RefSeq" id="WP_127163087.1">
    <property type="nucleotide sequence ID" value="NZ_CP029822.1"/>
</dbReference>
<feature type="region of interest" description="Disordered" evidence="1">
    <location>
        <begin position="660"/>
        <end position="757"/>
    </location>
</feature>
<gene>
    <name evidence="3" type="ORF">DM558_07360</name>
</gene>
<name>A0A3S9XED3_9GAMM</name>
<dbReference type="EMBL" id="CP029822">
    <property type="protein sequence ID" value="AZS50606.1"/>
    <property type="molecule type" value="Genomic_DNA"/>
</dbReference>
<evidence type="ECO:0000313" key="3">
    <source>
        <dbReference type="EMBL" id="AZS50606.1"/>
    </source>
</evidence>
<reference evidence="4" key="1">
    <citation type="submission" date="2018-06" db="EMBL/GenBank/DDBJ databases">
        <title>Complete genome of Pseudomonas insecticola strain QZS01.</title>
        <authorList>
            <person name="Wang J."/>
            <person name="Su Q."/>
        </authorList>
    </citation>
    <scope>NUCLEOTIDE SEQUENCE [LARGE SCALE GENOMIC DNA]</scope>
    <source>
        <strain evidence="4">QZS01</strain>
    </source>
</reference>
<dbReference type="Proteomes" id="UP000273143">
    <property type="component" value="Chromosome"/>
</dbReference>
<proteinExistence type="predicted"/>
<evidence type="ECO:0000256" key="1">
    <source>
        <dbReference type="SAM" id="MobiDB-lite"/>
    </source>
</evidence>
<feature type="domain" description="Scaffold protein FimL second" evidence="2">
    <location>
        <begin position="169"/>
        <end position="300"/>
    </location>
</feature>
<feature type="compositionally biased region" description="Polar residues" evidence="1">
    <location>
        <begin position="663"/>
        <end position="672"/>
    </location>
</feature>